<evidence type="ECO:0000256" key="12">
    <source>
        <dbReference type="ARBA" id="ARBA00023027"/>
    </source>
</evidence>
<evidence type="ECO:0000256" key="14">
    <source>
        <dbReference type="ARBA" id="ARBA00023128"/>
    </source>
</evidence>
<evidence type="ECO:0000259" key="20">
    <source>
        <dbReference type="Pfam" id="PF06455"/>
    </source>
</evidence>
<feature type="transmembrane region" description="Helical" evidence="17">
    <location>
        <begin position="244"/>
        <end position="264"/>
    </location>
</feature>
<comment type="function">
    <text evidence="17">Core subunit of the mitochondrial membrane respiratory chain NADH dehydrogenase (Complex I) which catalyzes electron transfer from NADH through the respiratory chain, using ubiquinone as an electron acceptor. Essential for the catalytic activity and assembly of complex I.</text>
</comment>
<dbReference type="PANTHER" id="PTHR42829">
    <property type="entry name" value="NADH-UBIQUINONE OXIDOREDUCTASE CHAIN 5"/>
    <property type="match status" value="1"/>
</dbReference>
<dbReference type="GO" id="GO:0003954">
    <property type="term" value="F:NADH dehydrogenase activity"/>
    <property type="evidence" value="ECO:0007669"/>
    <property type="project" value="TreeGrafter"/>
</dbReference>
<comment type="catalytic activity">
    <reaction evidence="16 17">
        <text>a ubiquinone + NADH + 5 H(+)(in) = a ubiquinol + NAD(+) + 4 H(+)(out)</text>
        <dbReference type="Rhea" id="RHEA:29091"/>
        <dbReference type="Rhea" id="RHEA-COMP:9565"/>
        <dbReference type="Rhea" id="RHEA-COMP:9566"/>
        <dbReference type="ChEBI" id="CHEBI:15378"/>
        <dbReference type="ChEBI" id="CHEBI:16389"/>
        <dbReference type="ChEBI" id="CHEBI:17976"/>
        <dbReference type="ChEBI" id="CHEBI:57540"/>
        <dbReference type="ChEBI" id="CHEBI:57945"/>
        <dbReference type="EC" id="7.1.1.2"/>
    </reaction>
</comment>
<dbReference type="PRINTS" id="PR01434">
    <property type="entry name" value="NADHDHGNASE5"/>
</dbReference>
<organism evidence="21">
    <name type="scientific">Systolederus spicupennis</name>
    <name type="common">Pygmy grasshopper</name>
    <dbReference type="NCBI Taxonomy" id="510019"/>
    <lineage>
        <taxon>Eukaryota</taxon>
        <taxon>Metazoa</taxon>
        <taxon>Ecdysozoa</taxon>
        <taxon>Arthropoda</taxon>
        <taxon>Hexapoda</taxon>
        <taxon>Insecta</taxon>
        <taxon>Pterygota</taxon>
        <taxon>Neoptera</taxon>
        <taxon>Polyneoptera</taxon>
        <taxon>Orthoptera</taxon>
        <taxon>Caelifera</taxon>
        <taxon>Acrididea</taxon>
        <taxon>Tetrigoidea</taxon>
        <taxon>Tetrigidae</taxon>
        <taxon>Metrodorinae</taxon>
        <taxon>Systolederus</taxon>
    </lineage>
</organism>
<feature type="transmembrane region" description="Helical" evidence="17">
    <location>
        <begin position="552"/>
        <end position="570"/>
    </location>
</feature>
<evidence type="ECO:0000256" key="3">
    <source>
        <dbReference type="ARBA" id="ARBA00012944"/>
    </source>
</evidence>
<dbReference type="Pfam" id="PF00662">
    <property type="entry name" value="Proton_antipo_N"/>
    <property type="match status" value="1"/>
</dbReference>
<evidence type="ECO:0000256" key="10">
    <source>
        <dbReference type="ARBA" id="ARBA00022982"/>
    </source>
</evidence>
<keyword evidence="7 17" id="KW-0812">Transmembrane</keyword>
<keyword evidence="14 17" id="KW-0496">Mitochondrion</keyword>
<feature type="transmembrane region" description="Helical" evidence="17">
    <location>
        <begin position="7"/>
        <end position="29"/>
    </location>
</feature>
<protein>
    <recommendedName>
        <fullName evidence="4 17">NADH-ubiquinone oxidoreductase chain 5</fullName>
        <ecNumber evidence="3 17">7.1.1.2</ecNumber>
    </recommendedName>
</protein>
<geneLocation type="mitochondrion" evidence="21"/>
<evidence type="ECO:0000256" key="17">
    <source>
        <dbReference type="RuleBase" id="RU003404"/>
    </source>
</evidence>
<evidence type="ECO:0000256" key="15">
    <source>
        <dbReference type="ARBA" id="ARBA00023136"/>
    </source>
</evidence>
<evidence type="ECO:0000259" key="19">
    <source>
        <dbReference type="Pfam" id="PF00662"/>
    </source>
</evidence>
<evidence type="ECO:0000256" key="13">
    <source>
        <dbReference type="ARBA" id="ARBA00023075"/>
    </source>
</evidence>
<dbReference type="InterPro" id="IPR001516">
    <property type="entry name" value="Proton_antipo_N"/>
</dbReference>
<evidence type="ECO:0000256" key="6">
    <source>
        <dbReference type="ARBA" id="ARBA00022660"/>
    </source>
</evidence>
<dbReference type="GO" id="GO:0005743">
    <property type="term" value="C:mitochondrial inner membrane"/>
    <property type="evidence" value="ECO:0007669"/>
    <property type="project" value="UniProtKB-SubCell"/>
</dbReference>
<evidence type="ECO:0000256" key="8">
    <source>
        <dbReference type="ARBA" id="ARBA00022792"/>
    </source>
</evidence>
<feature type="transmembrane region" description="Helical" evidence="17">
    <location>
        <begin position="420"/>
        <end position="443"/>
    </location>
</feature>
<evidence type="ECO:0000256" key="7">
    <source>
        <dbReference type="ARBA" id="ARBA00022692"/>
    </source>
</evidence>
<evidence type="ECO:0000313" key="21">
    <source>
        <dbReference type="EMBL" id="QID48465.1"/>
    </source>
</evidence>
<dbReference type="EC" id="7.1.1.2" evidence="3 17"/>
<accession>A0A6G6BJQ5</accession>
<gene>
    <name evidence="21" type="primary">ND5</name>
</gene>
<feature type="transmembrane region" description="Helical" evidence="17">
    <location>
        <begin position="299"/>
        <end position="317"/>
    </location>
</feature>
<dbReference type="GO" id="GO:0008137">
    <property type="term" value="F:NADH dehydrogenase (ubiquinone) activity"/>
    <property type="evidence" value="ECO:0007669"/>
    <property type="project" value="UniProtKB-EC"/>
</dbReference>
<dbReference type="AlphaFoldDB" id="A0A6G6BJQ5"/>
<feature type="transmembrane region" description="Helical" evidence="17">
    <location>
        <begin position="214"/>
        <end position="232"/>
    </location>
</feature>
<keyword evidence="12 17" id="KW-0520">NAD</keyword>
<feature type="transmembrane region" description="Helical" evidence="17">
    <location>
        <begin position="449"/>
        <end position="472"/>
    </location>
</feature>
<dbReference type="InterPro" id="IPR001750">
    <property type="entry name" value="ND/Mrp_TM"/>
</dbReference>
<sequence>MLNNFYLCSFFLLFSSLITLFWGLIFLFFDYSLVVEWEIYSLNSSVIVMALILDWMSLVFMSVVLVISSMVIFYSNSYMEGDLSFDRFIILVFLFVLSMMFLIMSPNLISILLGWDGLGLVSYCLVIYYQNFKSANAGLLTAYSNRVGDVLILLSIAWMLNYGSWNYIYYYDYFFNSYDCWFICLMIMFAAMTKSAQIPFSSWLPAAMAAPTPVSALVHSSTLVTAGVYLLIRFNPMLFLSNMNYLLLFFGCLTMMMSGLTANYEFDLKSVIALSTLSQLGLMLSTLSMGYYLLSFFHLLTHALFKSLLFLCAGCYIHKLNDYQDIRYMGSLTYSMPYVSVCFNISNLSLCGFPFLSGFYSKDLILELCSYSELNFLIYLMFFFSTGLTAMYSIRLYYYSLVSSNSFNTLCGFNNIGNDMYYSMLLLFVFTVFGGSLIFWLIFPVPLCVYLPLSLKLLTLLVVTLGFYFGYLISTLSFNFFFKYFFLSDFFGSMWFLPLISTKLISYGVLMMSGSYTYFMDYGWLEYYGAQGLYNFFFYFIKYYLYLFDYNFKTYIMLFSLFFVFFFIFML</sequence>
<dbReference type="EMBL" id="MN083179">
    <property type="protein sequence ID" value="QID48465.1"/>
    <property type="molecule type" value="Genomic_DNA"/>
</dbReference>
<evidence type="ECO:0000256" key="16">
    <source>
        <dbReference type="ARBA" id="ARBA00049551"/>
    </source>
</evidence>
<proteinExistence type="inferred from homology"/>
<comment type="function">
    <text evidence="1">Core subunit of the mitochondrial membrane respiratory chain NADH dehydrogenase (Complex I) that is believed to belong to the minimal assembly required for catalysis. Complex I functions in the transfer of electrons from NADH to the respiratory chain. The immediate electron acceptor for the enzyme is believed to be ubiquinone.</text>
</comment>
<feature type="transmembrane region" description="Helical" evidence="17">
    <location>
        <begin position="150"/>
        <end position="168"/>
    </location>
</feature>
<feature type="transmembrane region" description="Helical" evidence="17">
    <location>
        <begin position="338"/>
        <end position="356"/>
    </location>
</feature>
<keyword evidence="10" id="KW-0249">Electron transport</keyword>
<feature type="transmembrane region" description="Helical" evidence="17">
    <location>
        <begin position="527"/>
        <end position="545"/>
    </location>
</feature>
<feature type="domain" description="NADH:quinone oxidoreductase/Mrp antiporter transmembrane" evidence="18">
    <location>
        <begin position="105"/>
        <end position="388"/>
    </location>
</feature>
<comment type="subcellular location">
    <subcellularLocation>
        <location evidence="2">Mitochondrion inner membrane</location>
        <topology evidence="2">Multi-pass membrane protein</topology>
    </subcellularLocation>
</comment>
<evidence type="ECO:0000259" key="18">
    <source>
        <dbReference type="Pfam" id="PF00361"/>
    </source>
</evidence>
<feature type="transmembrane region" description="Helical" evidence="17">
    <location>
        <begin position="49"/>
        <end position="73"/>
    </location>
</feature>
<evidence type="ECO:0000256" key="1">
    <source>
        <dbReference type="ARBA" id="ARBA00003257"/>
    </source>
</evidence>
<dbReference type="GO" id="GO:0042773">
    <property type="term" value="P:ATP synthesis coupled electron transport"/>
    <property type="evidence" value="ECO:0007669"/>
    <property type="project" value="InterPro"/>
</dbReference>
<evidence type="ECO:0000256" key="5">
    <source>
        <dbReference type="ARBA" id="ARBA00022448"/>
    </source>
</evidence>
<feature type="domain" description="NADH-Ubiquinone oxidoreductase (complex I) chain 5 N-terminal" evidence="19">
    <location>
        <begin position="43"/>
        <end position="88"/>
    </location>
</feature>
<keyword evidence="13 17" id="KW-0830">Ubiquinone</keyword>
<evidence type="ECO:0000256" key="9">
    <source>
        <dbReference type="ARBA" id="ARBA00022967"/>
    </source>
</evidence>
<evidence type="ECO:0000256" key="4">
    <source>
        <dbReference type="ARBA" id="ARBA00021096"/>
    </source>
</evidence>
<dbReference type="GO" id="GO:0015990">
    <property type="term" value="P:electron transport coupled proton transport"/>
    <property type="evidence" value="ECO:0007669"/>
    <property type="project" value="TreeGrafter"/>
</dbReference>
<reference evidence="21" key="1">
    <citation type="submission" date="2019-06" db="EMBL/GenBank/DDBJ databases">
        <title>MtOrt: An empirical mitochondrial amino acid substitution model for evolutionary studies of Orthoptera insects.</title>
        <authorList>
            <person name="Chang H."/>
            <person name="Nie Y."/>
            <person name="Zhang N."/>
            <person name="Zhang X."/>
            <person name="Sun H."/>
            <person name="Mao Y."/>
            <person name="Q Z."/>
            <person name="Huang Y."/>
        </authorList>
    </citation>
    <scope>NUCLEOTIDE SEQUENCE</scope>
</reference>
<dbReference type="Pfam" id="PF06455">
    <property type="entry name" value="NADH5_C"/>
    <property type="match status" value="1"/>
</dbReference>
<keyword evidence="6" id="KW-0679">Respiratory chain</keyword>
<keyword evidence="15 17" id="KW-0472">Membrane</keyword>
<name>A0A6G6BJQ5_SYSSP</name>
<dbReference type="PANTHER" id="PTHR42829:SF2">
    <property type="entry name" value="NADH-UBIQUINONE OXIDOREDUCTASE CHAIN 5"/>
    <property type="match status" value="1"/>
</dbReference>
<keyword evidence="5 17" id="KW-0813">Transport</keyword>
<keyword evidence="9" id="KW-1278">Translocase</keyword>
<evidence type="ECO:0000256" key="2">
    <source>
        <dbReference type="ARBA" id="ARBA00004448"/>
    </source>
</evidence>
<feature type="transmembrane region" description="Helical" evidence="17">
    <location>
        <begin position="85"/>
        <end position="103"/>
    </location>
</feature>
<keyword evidence="11 17" id="KW-1133">Transmembrane helix</keyword>
<evidence type="ECO:0000256" key="11">
    <source>
        <dbReference type="ARBA" id="ARBA00022989"/>
    </source>
</evidence>
<feature type="transmembrane region" description="Helical" evidence="17">
    <location>
        <begin position="484"/>
        <end position="507"/>
    </location>
</feature>
<keyword evidence="8" id="KW-0999">Mitochondrion inner membrane</keyword>
<feature type="transmembrane region" description="Helical" evidence="17">
    <location>
        <begin position="376"/>
        <end position="399"/>
    </location>
</feature>
<dbReference type="Pfam" id="PF00361">
    <property type="entry name" value="Proton_antipo_M"/>
    <property type="match status" value="1"/>
</dbReference>
<dbReference type="InterPro" id="IPR003945">
    <property type="entry name" value="NU5C-like"/>
</dbReference>
<comment type="similarity">
    <text evidence="17">Belongs to the complex I subunit 5 family.</text>
</comment>
<feature type="transmembrane region" description="Helical" evidence="17">
    <location>
        <begin position="109"/>
        <end position="129"/>
    </location>
</feature>
<dbReference type="InterPro" id="IPR010934">
    <property type="entry name" value="NADH_DH_su5_C"/>
</dbReference>
<feature type="domain" description="NADH dehydrogenase subunit 5 C-terminal" evidence="20">
    <location>
        <begin position="392"/>
        <end position="570"/>
    </location>
</feature>